<feature type="transmembrane region" description="Helical" evidence="1">
    <location>
        <begin position="105"/>
        <end position="123"/>
    </location>
</feature>
<dbReference type="Proteomes" id="UP001500467">
    <property type="component" value="Unassembled WGS sequence"/>
</dbReference>
<proteinExistence type="predicted"/>
<comment type="caution">
    <text evidence="2">The sequence shown here is derived from an EMBL/GenBank/DDBJ whole genome shotgun (WGS) entry which is preliminary data.</text>
</comment>
<keyword evidence="3" id="KW-1185">Reference proteome</keyword>
<evidence type="ECO:0000313" key="2">
    <source>
        <dbReference type="EMBL" id="GAA1219676.1"/>
    </source>
</evidence>
<evidence type="ECO:0000256" key="1">
    <source>
        <dbReference type="SAM" id="Phobius"/>
    </source>
</evidence>
<name>A0ABP4GB74_9PSEU</name>
<keyword evidence="1" id="KW-0812">Transmembrane</keyword>
<feature type="transmembrane region" description="Helical" evidence="1">
    <location>
        <begin position="18"/>
        <end position="37"/>
    </location>
</feature>
<protein>
    <recommendedName>
        <fullName evidence="4">Leader peptidase (Prepilin peptidase) / N-methyltransferase</fullName>
    </recommendedName>
</protein>
<keyword evidence="1" id="KW-0472">Membrane</keyword>
<feature type="transmembrane region" description="Helical" evidence="1">
    <location>
        <begin position="43"/>
        <end position="59"/>
    </location>
</feature>
<feature type="transmembrane region" description="Helical" evidence="1">
    <location>
        <begin position="130"/>
        <end position="151"/>
    </location>
</feature>
<feature type="transmembrane region" description="Helical" evidence="1">
    <location>
        <begin position="157"/>
        <end position="175"/>
    </location>
</feature>
<evidence type="ECO:0008006" key="4">
    <source>
        <dbReference type="Google" id="ProtNLM"/>
    </source>
</evidence>
<reference evidence="3" key="1">
    <citation type="journal article" date="2019" name="Int. J. Syst. Evol. Microbiol.">
        <title>The Global Catalogue of Microorganisms (GCM) 10K type strain sequencing project: providing services to taxonomists for standard genome sequencing and annotation.</title>
        <authorList>
            <consortium name="The Broad Institute Genomics Platform"/>
            <consortium name="The Broad Institute Genome Sequencing Center for Infectious Disease"/>
            <person name="Wu L."/>
            <person name="Ma J."/>
        </authorList>
    </citation>
    <scope>NUCLEOTIDE SEQUENCE [LARGE SCALE GENOMIC DNA]</scope>
    <source>
        <strain evidence="3">JCM 13022</strain>
    </source>
</reference>
<feature type="transmembrane region" description="Helical" evidence="1">
    <location>
        <begin position="71"/>
        <end position="93"/>
    </location>
</feature>
<dbReference type="RefSeq" id="WP_253853341.1">
    <property type="nucleotide sequence ID" value="NZ_BAAALM010000018.1"/>
</dbReference>
<accession>A0ABP4GB74</accession>
<organism evidence="2 3">
    <name type="scientific">Prauserella alba</name>
    <dbReference type="NCBI Taxonomy" id="176898"/>
    <lineage>
        <taxon>Bacteria</taxon>
        <taxon>Bacillati</taxon>
        <taxon>Actinomycetota</taxon>
        <taxon>Actinomycetes</taxon>
        <taxon>Pseudonocardiales</taxon>
        <taxon>Pseudonocardiaceae</taxon>
        <taxon>Prauserella</taxon>
    </lineage>
</organism>
<feature type="transmembrane region" description="Helical" evidence="1">
    <location>
        <begin position="182"/>
        <end position="201"/>
    </location>
</feature>
<sequence>MSEAANERAAVGGSLRDSVIPAVTGLLAGAAVAWSYYDDVLRSLAHTFTVWVVLAVLVARRRTPADAYARVTALLLAAVASFYGFRSVFYVVLYGGFYPPPLMRLVTWFVLALVAGLVLAFVLRHVGVDGWWGALACAGAIGLVIGDLVRRFDADDVALLAVSGAAVGVIAWLGVPSARQAARVAAAVVPCAVLGFGVVLLPDLFEDLVMW</sequence>
<dbReference type="EMBL" id="BAAALM010000018">
    <property type="protein sequence ID" value="GAA1219676.1"/>
    <property type="molecule type" value="Genomic_DNA"/>
</dbReference>
<keyword evidence="1" id="KW-1133">Transmembrane helix</keyword>
<gene>
    <name evidence="2" type="ORF">GCM10009675_48020</name>
</gene>
<evidence type="ECO:0000313" key="3">
    <source>
        <dbReference type="Proteomes" id="UP001500467"/>
    </source>
</evidence>